<sequence>MTEVTVVRETLEQSITDLDPPAFQSRLQTRLADGPLTPAVLTVRVARTLEPSADMDACALRGAGVQLTYEGLRLTRSILQGERWDDDNANSYYLDLLAAAVLVSRGYYYLADTGVSEEAVEAARRFGRYQTYDQNGELTDGEYSLEADFVALAVNTGADMALKTVPPSVTAYGESLAQEIGSAPLAGPETALEGVDERIQSLAGRPEVTGAEEYDK</sequence>
<evidence type="ECO:0000313" key="2">
    <source>
        <dbReference type="Proteomes" id="UP001596445"/>
    </source>
</evidence>
<dbReference type="InterPro" id="IPR055538">
    <property type="entry name" value="DUF7114"/>
</dbReference>
<reference evidence="1 2" key="1">
    <citation type="journal article" date="2019" name="Int. J. Syst. Evol. Microbiol.">
        <title>The Global Catalogue of Microorganisms (GCM) 10K type strain sequencing project: providing services to taxonomists for standard genome sequencing and annotation.</title>
        <authorList>
            <consortium name="The Broad Institute Genomics Platform"/>
            <consortium name="The Broad Institute Genome Sequencing Center for Infectious Disease"/>
            <person name="Wu L."/>
            <person name="Ma J."/>
        </authorList>
    </citation>
    <scope>NUCLEOTIDE SEQUENCE [LARGE SCALE GENOMIC DNA]</scope>
    <source>
        <strain evidence="1 2">JCM 30072</strain>
    </source>
</reference>
<dbReference type="Proteomes" id="UP001596445">
    <property type="component" value="Unassembled WGS sequence"/>
</dbReference>
<gene>
    <name evidence="1" type="ORF">ACFQQG_16155</name>
</gene>
<comment type="caution">
    <text evidence="1">The sequence shown here is derived from an EMBL/GenBank/DDBJ whole genome shotgun (WGS) entry which is preliminary data.</text>
</comment>
<accession>A0ABD5W849</accession>
<organism evidence="1 2">
    <name type="scientific">Halovenus salina</name>
    <dbReference type="NCBI Taxonomy" id="1510225"/>
    <lineage>
        <taxon>Archaea</taxon>
        <taxon>Methanobacteriati</taxon>
        <taxon>Methanobacteriota</taxon>
        <taxon>Stenosarchaea group</taxon>
        <taxon>Halobacteria</taxon>
        <taxon>Halobacteriales</taxon>
        <taxon>Haloarculaceae</taxon>
        <taxon>Halovenus</taxon>
    </lineage>
</organism>
<dbReference type="EMBL" id="JBHSZI010000001">
    <property type="protein sequence ID" value="MFC7059423.1"/>
    <property type="molecule type" value="Genomic_DNA"/>
</dbReference>
<name>A0ABD5W849_9EURY</name>
<dbReference type="GeneID" id="76631587"/>
<dbReference type="Pfam" id="PF23426">
    <property type="entry name" value="DUF7114"/>
    <property type="match status" value="1"/>
</dbReference>
<protein>
    <submittedName>
        <fullName evidence="1">Uncharacterized protein</fullName>
    </submittedName>
</protein>
<dbReference type="RefSeq" id="WP_267162201.1">
    <property type="nucleotide sequence ID" value="NZ_CP112972.1"/>
</dbReference>
<keyword evidence="2" id="KW-1185">Reference proteome</keyword>
<proteinExistence type="predicted"/>
<evidence type="ECO:0000313" key="1">
    <source>
        <dbReference type="EMBL" id="MFC7059423.1"/>
    </source>
</evidence>
<dbReference type="AlphaFoldDB" id="A0ABD5W849"/>